<accession>A0A0S1MIR0</accession>
<dbReference type="EMBL" id="KT246684">
    <property type="protein sequence ID" value="ALL40775.1"/>
    <property type="molecule type" value="mRNA"/>
</dbReference>
<organism evidence="2">
    <name type="scientific">Phakopsora pachyrhizi</name>
    <name type="common">Asian soybean rust disease fungus</name>
    <dbReference type="NCBI Taxonomy" id="170000"/>
    <lineage>
        <taxon>Eukaryota</taxon>
        <taxon>Fungi</taxon>
        <taxon>Dikarya</taxon>
        <taxon>Basidiomycota</taxon>
        <taxon>Pucciniomycotina</taxon>
        <taxon>Pucciniomycetes</taxon>
        <taxon>Pucciniales</taxon>
        <taxon>Phakopsoraceae</taxon>
        <taxon>Phakopsora</taxon>
    </lineage>
</organism>
<keyword evidence="1" id="KW-0732">Signal</keyword>
<sequence length="91" mass="10505">MKVFTIFSAVMLLFAAGAMAAPEEISANSADNVDEKQFRPYPTWRNGFNYYRYGNYWLPPNAYTRLPGGRIRVTQGYFDQGRRWVPFVGIL</sequence>
<proteinExistence type="evidence at transcript level"/>
<feature type="chain" id="PRO_5006589220" description="Secreted protein" evidence="1">
    <location>
        <begin position="21"/>
        <end position="91"/>
    </location>
</feature>
<evidence type="ECO:0000256" key="1">
    <source>
        <dbReference type="SAM" id="SignalP"/>
    </source>
</evidence>
<reference evidence="2" key="1">
    <citation type="submission" date="2015-07" db="EMBL/GenBank/DDBJ databases">
        <title>Elucidating the P. pachyrhizi secretome and potential effectors.</title>
        <authorList>
            <person name="de Carvalho M.C.C.G."/>
            <person name="Nascimento L.C."/>
            <person name="Darben L.M."/>
            <person name="Polizel-Podanosqui A.M."/>
            <person name="Lopes-Caitar V.S."/>
            <person name="Rocha C.S."/>
            <person name="Qi M."/>
            <person name="Carazolle M."/>
            <person name="Kuwahara M.K."/>
            <person name="Pereira G.A.G."/>
            <person name="Abdelnoor R.V."/>
            <person name="Whitham S.A."/>
            <person name="Marcelino-Guimaraes F.C."/>
        </authorList>
    </citation>
    <scope>NUCLEOTIDE SEQUENCE</scope>
</reference>
<feature type="signal peptide" evidence="1">
    <location>
        <begin position="1"/>
        <end position="20"/>
    </location>
</feature>
<evidence type="ECO:0008006" key="3">
    <source>
        <dbReference type="Google" id="ProtNLM"/>
    </source>
</evidence>
<name>A0A0S1MIR0_PHAPC</name>
<evidence type="ECO:0000313" key="2">
    <source>
        <dbReference type="EMBL" id="ALL40775.1"/>
    </source>
</evidence>
<protein>
    <recommendedName>
        <fullName evidence="3">Secreted protein</fullName>
    </recommendedName>
</protein>
<dbReference type="AlphaFoldDB" id="A0A0S1MIR0"/>